<reference evidence="2" key="1">
    <citation type="submission" date="2021-01" db="EMBL/GenBank/DDBJ databases">
        <authorList>
            <person name="Corre E."/>
            <person name="Pelletier E."/>
            <person name="Niang G."/>
            <person name="Scheremetjew M."/>
            <person name="Finn R."/>
            <person name="Kale V."/>
            <person name="Holt S."/>
            <person name="Cochrane G."/>
            <person name="Meng A."/>
            <person name="Brown T."/>
            <person name="Cohen L."/>
        </authorList>
    </citation>
    <scope>NUCLEOTIDE SEQUENCE</scope>
</reference>
<dbReference type="Gene3D" id="3.40.50.720">
    <property type="entry name" value="NAD(P)-binding Rossmann-like Domain"/>
    <property type="match status" value="1"/>
</dbReference>
<dbReference type="SUPFAM" id="SSF51735">
    <property type="entry name" value="NAD(P)-binding Rossmann-fold domains"/>
    <property type="match status" value="1"/>
</dbReference>
<dbReference type="InterPro" id="IPR036291">
    <property type="entry name" value="NAD(P)-bd_dom_sf"/>
</dbReference>
<dbReference type="InterPro" id="IPR000683">
    <property type="entry name" value="Gfo/Idh/MocA-like_OxRdtase_N"/>
</dbReference>
<dbReference type="AlphaFoldDB" id="A0A7S1AES3"/>
<name>A0A7S1AES3_NOCSC</name>
<dbReference type="Pfam" id="PF01408">
    <property type="entry name" value="GFO_IDH_MocA"/>
    <property type="match status" value="1"/>
</dbReference>
<evidence type="ECO:0000259" key="1">
    <source>
        <dbReference type="Pfam" id="PF01408"/>
    </source>
</evidence>
<dbReference type="EMBL" id="HBFQ01037130">
    <property type="protein sequence ID" value="CAD8851843.1"/>
    <property type="molecule type" value="Transcribed_RNA"/>
</dbReference>
<gene>
    <name evidence="2" type="ORF">NSCI0253_LOCUS26193</name>
</gene>
<accession>A0A7S1AES3</accession>
<dbReference type="GO" id="GO:0000166">
    <property type="term" value="F:nucleotide binding"/>
    <property type="evidence" value="ECO:0007669"/>
    <property type="project" value="InterPro"/>
</dbReference>
<sequence>MTVEVPNTDQLRVVGVGCGEPKKSMGWFHLQQMLGDPRLKFDAVVEPWFLGAGKEAPGSEAFAKFCEEMRAKHPDVLLCSSTEELPMLRGPDDPPVLAVIAGRTCDAPKLFRGMCERGVSHIYLEKPGAESAADLEDLALLAREQGVAVVVGYNKNVSDYVQGALAQLEGMEDMSPTVVLEHNNAFDTDEDLLSFVRGPGAEGLVHNMCCHELALAATLFGVTRQRVHAVVLEPDESELFELVAPKEDWRRVAYRLLLRDVEGSQQLPLAHRLPELRFVANRSGGNFSQVRVTAQGQEERCFRLPSPEQEIEVRAAQAEGPEVRPYFFQQATDYQRLRGGFAQHILEGLPGTPPGVVDLRGAVETLRLADMIAHALRECHQAGEPWLYPIPQTA</sequence>
<feature type="domain" description="Gfo/Idh/MocA-like oxidoreductase N-terminal" evidence="1">
    <location>
        <begin position="59"/>
        <end position="153"/>
    </location>
</feature>
<evidence type="ECO:0000313" key="2">
    <source>
        <dbReference type="EMBL" id="CAD8851843.1"/>
    </source>
</evidence>
<protein>
    <recommendedName>
        <fullName evidence="1">Gfo/Idh/MocA-like oxidoreductase N-terminal domain-containing protein</fullName>
    </recommendedName>
</protein>
<organism evidence="2">
    <name type="scientific">Noctiluca scintillans</name>
    <name type="common">Sea sparkle</name>
    <name type="synonym">Red tide dinoflagellate</name>
    <dbReference type="NCBI Taxonomy" id="2966"/>
    <lineage>
        <taxon>Eukaryota</taxon>
        <taxon>Sar</taxon>
        <taxon>Alveolata</taxon>
        <taxon>Dinophyceae</taxon>
        <taxon>Noctilucales</taxon>
        <taxon>Noctilucaceae</taxon>
        <taxon>Noctiluca</taxon>
    </lineage>
</organism>
<proteinExistence type="predicted"/>